<sequence length="1656" mass="174640">MSHWRAGDLDQAAVLFRQIAATGDPEASHLLAGLLQEQGDLDGAEAAHRSVIQSGDPVFGQRSAMAMGMMLVNAKEWAAAHRVLMIASDGADFEVAALADTALVLVCTQLGDAPGAQEALERARRCDSPAVAELAARLELPEIPVAQAPPHELYAAAEDEDDYRALLTCGDPGVVSLAAFQLYRIYADAGDFDQARAVCEHAIAVGHPDHLAMAHNLLGAVLVDLGEYAESAAAYRVAAEHPDPDVRLPSLIELAKVTAQLGDDKETRAIFQRVIASGHREHAMQAQACLAQLHTEAGESDAALAAIRTVLEAGDGEWSSVCVTLLGMLLEQQPEVHDEAMELALLAAGHADPDTAFKATLLLEHDARRQPPADPVTEQALNDVDDGLARLRDGDLAGARLLLRRAADSGVPVQAPRAMLALACVELRDGDPEQADELLTYVAEGDDVPQGFQAAVLLELLRAPGDEPHPVLGALLDHHWLGREEGLRAYRAATEHLAPAVAALGTAVFAHVLVSSGYDASDAAELFLSAAGGGDPLALSYAAVLGKEVLSDRRQATELLERALAEGHPALAPWVGATLGAVVADDDPGSARAAYEKVLAGPHRGLRVEAALALTEIYERQGDLLAACRLHERMVAEGTPEHAVLPLAVTRLRLDDLAGARAALEHGTDPLSAFGRLVLDRDFDAAARAMPEGEAWSVVTRLAIRCANAWQHAREIDAADGVLAMVVESGHPKLRRYAACLLGALRVDARDPRGAVMAYLAALGEDDELDRLGLREAGELLHGLGEHADAVEVLSRLPADDRDAALLLGRSLVDLGRVPEAVERLTAAFGADGRVLVAQHLHERGDTRAALATLIGAGEEPSLVTGASQALGQDGEPGTFPAAASVAEVPRVPETAEAERLLGVLLAGTGELEAAKAAFERAAALDPDSEPETMLAAGRSLRAAGDDDAARFALERAAADEDGLDGATARHLLGRAAPDELPWVLDAEGDRPGAEAALAELTGSRPLAALLLALRDGDVARVPDLLAAFPEGAERDAAVTHALDAAAELDDDKAEALLRVLAAEGDPTAAFELGALLARNGDHSLSEVYLLRATEHPDTAPVAWHDIAVVRHHRGDLDGAVEAAMAGLPGTGQLAAELLRERGEPRRAREVLAEAAAGGDLESRRRLLSTLVRDEDYDAVEAEASLAMASGDPETVGMGHWALGASLALRGRREEAAAVLVRGVEAAPDGRAASMRVDLAGVLEELGDREGAERELRLVAGSGHEAAAGRAGMRLGVLAYEDGDIDAAARAFAPVLGTPVDEFAEEALTGLAQEASERGEHALALRVLALMGERAAEPARALGGRCGDPDAVPGYFALAGTGPYAELEAAQRLAELGETGRARETYERLSRDEDPDVRFLADGRLLELLDADGDAEAVYSLAARQAGDADSPARGVFGGLLGILQEQQGDIEASLRTLEDAARDGDLTALTLYAQTLVESGQVDAGRQVYLQVMEAGDADLAVRAMLALGQTYHDEDALRARAWYRRAVEEGEGHNSALGAMFLGALAKRERDYPEALNWYQRVIDSGDPESGLAAAHLGELCYWLGDRDGALRFYELTLGLSEQDELVAEAACRMGEIRFERGDLELARRLLVRVVETGDPSFAPEAEALLSKLA</sequence>
<dbReference type="InterPro" id="IPR051012">
    <property type="entry name" value="CellSynth/LPSAsmb/PSIAsmb"/>
</dbReference>
<name>A0ABV5NZ12_9ACTN</name>
<dbReference type="Pfam" id="PF13181">
    <property type="entry name" value="TPR_8"/>
    <property type="match status" value="1"/>
</dbReference>
<accession>A0ABV5NZ12</accession>
<organism evidence="4 5">
    <name type="scientific">Nonomuraea salmonea</name>
    <dbReference type="NCBI Taxonomy" id="46181"/>
    <lineage>
        <taxon>Bacteria</taxon>
        <taxon>Bacillati</taxon>
        <taxon>Actinomycetota</taxon>
        <taxon>Actinomycetes</taxon>
        <taxon>Streptosporangiales</taxon>
        <taxon>Streptosporangiaceae</taxon>
        <taxon>Nonomuraea</taxon>
    </lineage>
</organism>
<comment type="caution">
    <text evidence="4">The sequence shown here is derived from an EMBL/GenBank/DDBJ whole genome shotgun (WGS) entry which is preliminary data.</text>
</comment>
<keyword evidence="5" id="KW-1185">Reference proteome</keyword>
<keyword evidence="1" id="KW-0677">Repeat</keyword>
<dbReference type="Gene3D" id="1.25.40.10">
    <property type="entry name" value="Tetratricopeptide repeat domain"/>
    <property type="match status" value="7"/>
</dbReference>
<dbReference type="RefSeq" id="WP_379484764.1">
    <property type="nucleotide sequence ID" value="NZ_JBHMCF010000042.1"/>
</dbReference>
<dbReference type="InterPro" id="IPR006597">
    <property type="entry name" value="Sel1-like"/>
</dbReference>
<dbReference type="Proteomes" id="UP001589568">
    <property type="component" value="Unassembled WGS sequence"/>
</dbReference>
<dbReference type="SMART" id="SM00028">
    <property type="entry name" value="TPR"/>
    <property type="match status" value="9"/>
</dbReference>
<dbReference type="SUPFAM" id="SSF81901">
    <property type="entry name" value="HCP-like"/>
    <property type="match status" value="4"/>
</dbReference>
<dbReference type="InterPro" id="IPR011990">
    <property type="entry name" value="TPR-like_helical_dom_sf"/>
</dbReference>
<protein>
    <submittedName>
        <fullName evidence="4">Tetratricopeptide repeat protein</fullName>
    </submittedName>
</protein>
<keyword evidence="2 3" id="KW-0802">TPR repeat</keyword>
<evidence type="ECO:0000256" key="2">
    <source>
        <dbReference type="ARBA" id="ARBA00022803"/>
    </source>
</evidence>
<evidence type="ECO:0000256" key="3">
    <source>
        <dbReference type="PROSITE-ProRule" id="PRU00339"/>
    </source>
</evidence>
<dbReference type="InterPro" id="IPR019734">
    <property type="entry name" value="TPR_rpt"/>
</dbReference>
<evidence type="ECO:0000313" key="5">
    <source>
        <dbReference type="Proteomes" id="UP001589568"/>
    </source>
</evidence>
<reference evidence="4 5" key="1">
    <citation type="submission" date="2024-09" db="EMBL/GenBank/DDBJ databases">
        <authorList>
            <person name="Sun Q."/>
            <person name="Mori K."/>
        </authorList>
    </citation>
    <scope>NUCLEOTIDE SEQUENCE [LARGE SCALE GENOMIC DNA]</scope>
    <source>
        <strain evidence="4 5">JCM 3324</strain>
    </source>
</reference>
<dbReference type="EMBL" id="JBHMCF010000042">
    <property type="protein sequence ID" value="MFB9475558.1"/>
    <property type="molecule type" value="Genomic_DNA"/>
</dbReference>
<dbReference type="SMART" id="SM00671">
    <property type="entry name" value="SEL1"/>
    <property type="match status" value="6"/>
</dbReference>
<gene>
    <name evidence="4" type="ORF">ACFFR3_39225</name>
</gene>
<dbReference type="PANTHER" id="PTHR45586:SF1">
    <property type="entry name" value="LIPOPOLYSACCHARIDE ASSEMBLY PROTEIN B"/>
    <property type="match status" value="1"/>
</dbReference>
<dbReference type="Pfam" id="PF13432">
    <property type="entry name" value="TPR_16"/>
    <property type="match status" value="3"/>
</dbReference>
<dbReference type="SUPFAM" id="SSF48452">
    <property type="entry name" value="TPR-like"/>
    <property type="match status" value="1"/>
</dbReference>
<feature type="repeat" description="TPR" evidence="3">
    <location>
        <begin position="896"/>
        <end position="929"/>
    </location>
</feature>
<evidence type="ECO:0000313" key="4">
    <source>
        <dbReference type="EMBL" id="MFB9475558.1"/>
    </source>
</evidence>
<proteinExistence type="predicted"/>
<evidence type="ECO:0000256" key="1">
    <source>
        <dbReference type="ARBA" id="ARBA00022737"/>
    </source>
</evidence>
<dbReference type="PANTHER" id="PTHR45586">
    <property type="entry name" value="TPR REPEAT-CONTAINING PROTEIN PA4667"/>
    <property type="match status" value="1"/>
</dbReference>
<dbReference type="PROSITE" id="PS50005">
    <property type="entry name" value="TPR"/>
    <property type="match status" value="1"/>
</dbReference>